<organism evidence="2 3">
    <name type="scientific">Vitis vinifera</name>
    <name type="common">Grape</name>
    <dbReference type="NCBI Taxonomy" id="29760"/>
    <lineage>
        <taxon>Eukaryota</taxon>
        <taxon>Viridiplantae</taxon>
        <taxon>Streptophyta</taxon>
        <taxon>Embryophyta</taxon>
        <taxon>Tracheophyta</taxon>
        <taxon>Spermatophyta</taxon>
        <taxon>Magnoliopsida</taxon>
        <taxon>eudicotyledons</taxon>
        <taxon>Gunneridae</taxon>
        <taxon>Pentapetalae</taxon>
        <taxon>rosids</taxon>
        <taxon>Vitales</taxon>
        <taxon>Vitaceae</taxon>
        <taxon>Viteae</taxon>
        <taxon>Vitis</taxon>
    </lineage>
</organism>
<keyword evidence="1" id="KW-0472">Membrane</keyword>
<dbReference type="EMBL" id="QGNW01001308">
    <property type="protein sequence ID" value="RVW46050.1"/>
    <property type="molecule type" value="Genomic_DNA"/>
</dbReference>
<gene>
    <name evidence="2" type="ORF">CK203_068519</name>
</gene>
<protein>
    <submittedName>
        <fullName evidence="2">Uncharacterized protein</fullName>
    </submittedName>
</protein>
<evidence type="ECO:0000256" key="1">
    <source>
        <dbReference type="SAM" id="Phobius"/>
    </source>
</evidence>
<keyword evidence="1" id="KW-0812">Transmembrane</keyword>
<dbReference type="Proteomes" id="UP000288805">
    <property type="component" value="Unassembled WGS sequence"/>
</dbReference>
<comment type="caution">
    <text evidence="2">The sequence shown here is derived from an EMBL/GenBank/DDBJ whole genome shotgun (WGS) entry which is preliminary data.</text>
</comment>
<sequence length="62" mass="6727">MGVNGEALSMGSQIEKYRSEFVIAKMVIGRNAIEYITIFVHLSLLCIIRTIVAANAATIIAT</sequence>
<name>A0A438EET4_VITVI</name>
<evidence type="ECO:0000313" key="3">
    <source>
        <dbReference type="Proteomes" id="UP000288805"/>
    </source>
</evidence>
<dbReference type="AlphaFoldDB" id="A0A438EET4"/>
<evidence type="ECO:0000313" key="2">
    <source>
        <dbReference type="EMBL" id="RVW46050.1"/>
    </source>
</evidence>
<keyword evidence="1" id="KW-1133">Transmembrane helix</keyword>
<proteinExistence type="predicted"/>
<accession>A0A438EET4</accession>
<reference evidence="2 3" key="1">
    <citation type="journal article" date="2018" name="PLoS Genet.">
        <title>Population sequencing reveals clonal diversity and ancestral inbreeding in the grapevine cultivar Chardonnay.</title>
        <authorList>
            <person name="Roach M.J."/>
            <person name="Johnson D.L."/>
            <person name="Bohlmann J."/>
            <person name="van Vuuren H.J."/>
            <person name="Jones S.J."/>
            <person name="Pretorius I.S."/>
            <person name="Schmidt S.A."/>
            <person name="Borneman A.R."/>
        </authorList>
    </citation>
    <scope>NUCLEOTIDE SEQUENCE [LARGE SCALE GENOMIC DNA]</scope>
    <source>
        <strain evidence="3">cv. Chardonnay</strain>
        <tissue evidence="2">Leaf</tissue>
    </source>
</reference>
<feature type="transmembrane region" description="Helical" evidence="1">
    <location>
        <begin position="35"/>
        <end position="61"/>
    </location>
</feature>